<comment type="caution">
    <text evidence="2">The sequence shown here is derived from an EMBL/GenBank/DDBJ whole genome shotgun (WGS) entry which is preliminary data.</text>
</comment>
<evidence type="ECO:0000313" key="2">
    <source>
        <dbReference type="EMBL" id="KAK1386339.1"/>
    </source>
</evidence>
<evidence type="ECO:0000256" key="1">
    <source>
        <dbReference type="SAM" id="MobiDB-lite"/>
    </source>
</evidence>
<keyword evidence="3" id="KW-1185">Reference proteome</keyword>
<reference evidence="2" key="2">
    <citation type="submission" date="2023-05" db="EMBL/GenBank/DDBJ databases">
        <authorList>
            <person name="Schelkunov M.I."/>
        </authorList>
    </citation>
    <scope>NUCLEOTIDE SEQUENCE</scope>
    <source>
        <strain evidence="2">Hsosn_3</strain>
        <tissue evidence="2">Leaf</tissue>
    </source>
</reference>
<name>A0AAD8IJV5_9APIA</name>
<protein>
    <submittedName>
        <fullName evidence="2">Uncharacterized protein</fullName>
    </submittedName>
</protein>
<evidence type="ECO:0000313" key="3">
    <source>
        <dbReference type="Proteomes" id="UP001237642"/>
    </source>
</evidence>
<organism evidence="2 3">
    <name type="scientific">Heracleum sosnowskyi</name>
    <dbReference type="NCBI Taxonomy" id="360622"/>
    <lineage>
        <taxon>Eukaryota</taxon>
        <taxon>Viridiplantae</taxon>
        <taxon>Streptophyta</taxon>
        <taxon>Embryophyta</taxon>
        <taxon>Tracheophyta</taxon>
        <taxon>Spermatophyta</taxon>
        <taxon>Magnoliopsida</taxon>
        <taxon>eudicotyledons</taxon>
        <taxon>Gunneridae</taxon>
        <taxon>Pentapetalae</taxon>
        <taxon>asterids</taxon>
        <taxon>campanulids</taxon>
        <taxon>Apiales</taxon>
        <taxon>Apiaceae</taxon>
        <taxon>Apioideae</taxon>
        <taxon>apioid superclade</taxon>
        <taxon>Tordylieae</taxon>
        <taxon>Tordyliinae</taxon>
        <taxon>Heracleum</taxon>
    </lineage>
</organism>
<dbReference type="Proteomes" id="UP001237642">
    <property type="component" value="Unassembled WGS sequence"/>
</dbReference>
<sequence>MTSASNVFRSNDYTSDTIVIVPRSIFTVTDADHTIKFTSTAYDYTEPVTDCTSYPRRHWIHLLYKNEDDSTTVNVEDGRNNPYYASDSEVEEEGHPSKRLKLA</sequence>
<accession>A0AAD8IJV5</accession>
<dbReference type="AlphaFoldDB" id="A0AAD8IJV5"/>
<proteinExistence type="predicted"/>
<dbReference type="EMBL" id="JAUIZM010000005">
    <property type="protein sequence ID" value="KAK1386339.1"/>
    <property type="molecule type" value="Genomic_DNA"/>
</dbReference>
<feature type="region of interest" description="Disordered" evidence="1">
    <location>
        <begin position="71"/>
        <end position="103"/>
    </location>
</feature>
<gene>
    <name evidence="2" type="ORF">POM88_024074</name>
</gene>
<reference evidence="2" key="1">
    <citation type="submission" date="2023-02" db="EMBL/GenBank/DDBJ databases">
        <title>Genome of toxic invasive species Heracleum sosnowskyi carries increased number of genes despite the absence of recent whole-genome duplications.</title>
        <authorList>
            <person name="Schelkunov M."/>
            <person name="Shtratnikova V."/>
            <person name="Makarenko M."/>
            <person name="Klepikova A."/>
            <person name="Omelchenko D."/>
            <person name="Novikova G."/>
            <person name="Obukhova E."/>
            <person name="Bogdanov V."/>
            <person name="Penin A."/>
            <person name="Logacheva M."/>
        </authorList>
    </citation>
    <scope>NUCLEOTIDE SEQUENCE</scope>
    <source>
        <strain evidence="2">Hsosn_3</strain>
        <tissue evidence="2">Leaf</tissue>
    </source>
</reference>